<feature type="transmembrane region" description="Helical" evidence="1">
    <location>
        <begin position="6"/>
        <end position="23"/>
    </location>
</feature>
<sequence length="298" mass="33927">MVNWIIISFLIVIGFFLMIFSLSNREKILIEDLQKNSEYEFFESLDGATYYTTYGSEEGCPLILIHGLSIPSFYYKETAEALSSIGFKVYIYDHFGRGYSDRSKSDYNMSLYQRQLENFIDHLGLDRITLMGVSMGGAIASSYASINKEKIEALILNVPFVGAETIGLSAFMQFPFVWDFYLRFVIIKRAITRGAEMQDEDDSGSDNHFVHQFSIKGTERAFNSLLKNFLEHNFLGDYKKLSALQIPTHVTYAIDDEDVPASSILEALELFPQAESFSFEGGHNILNEKRDEIISLIS</sequence>
<keyword evidence="1" id="KW-0812">Transmembrane</keyword>
<dbReference type="SUPFAM" id="SSF53474">
    <property type="entry name" value="alpha/beta-Hydrolases"/>
    <property type="match status" value="1"/>
</dbReference>
<keyword evidence="1" id="KW-0472">Membrane</keyword>
<keyword evidence="1" id="KW-1133">Transmembrane helix</keyword>
<dbReference type="InterPro" id="IPR029058">
    <property type="entry name" value="AB_hydrolase_fold"/>
</dbReference>
<name>A0A381Z7G8_9ZZZZ</name>
<dbReference type="Pfam" id="PF00561">
    <property type="entry name" value="Abhydrolase_1"/>
    <property type="match status" value="1"/>
</dbReference>
<reference evidence="3" key="1">
    <citation type="submission" date="2018-05" db="EMBL/GenBank/DDBJ databases">
        <authorList>
            <person name="Lanie J.A."/>
            <person name="Ng W.-L."/>
            <person name="Kazmierczak K.M."/>
            <person name="Andrzejewski T.M."/>
            <person name="Davidsen T.M."/>
            <person name="Wayne K.J."/>
            <person name="Tettelin H."/>
            <person name="Glass J.I."/>
            <person name="Rusch D."/>
            <person name="Podicherti R."/>
            <person name="Tsui H.-C.T."/>
            <person name="Winkler M.E."/>
        </authorList>
    </citation>
    <scope>NUCLEOTIDE SEQUENCE</scope>
</reference>
<dbReference type="PRINTS" id="PR00111">
    <property type="entry name" value="ABHYDROLASE"/>
</dbReference>
<feature type="domain" description="AB hydrolase-1" evidence="2">
    <location>
        <begin position="61"/>
        <end position="285"/>
    </location>
</feature>
<gene>
    <name evidence="3" type="ORF">METZ01_LOCUS138079</name>
</gene>
<accession>A0A381Z7G8</accession>
<dbReference type="Gene3D" id="3.40.50.1820">
    <property type="entry name" value="alpha/beta hydrolase"/>
    <property type="match status" value="1"/>
</dbReference>
<proteinExistence type="predicted"/>
<dbReference type="PANTHER" id="PTHR43194:SF2">
    <property type="entry name" value="PEROXISOMAL MEMBRANE PROTEIN LPX1"/>
    <property type="match status" value="1"/>
</dbReference>
<dbReference type="AlphaFoldDB" id="A0A381Z7G8"/>
<protein>
    <recommendedName>
        <fullName evidence="2">AB hydrolase-1 domain-containing protein</fullName>
    </recommendedName>
</protein>
<dbReference type="InterPro" id="IPR000073">
    <property type="entry name" value="AB_hydrolase_1"/>
</dbReference>
<dbReference type="InterPro" id="IPR050228">
    <property type="entry name" value="Carboxylesterase_BioH"/>
</dbReference>
<evidence type="ECO:0000259" key="2">
    <source>
        <dbReference type="Pfam" id="PF00561"/>
    </source>
</evidence>
<evidence type="ECO:0000313" key="3">
    <source>
        <dbReference type="EMBL" id="SVA85225.1"/>
    </source>
</evidence>
<dbReference type="EMBL" id="UINC01020256">
    <property type="protein sequence ID" value="SVA85225.1"/>
    <property type="molecule type" value="Genomic_DNA"/>
</dbReference>
<feature type="non-terminal residue" evidence="3">
    <location>
        <position position="298"/>
    </location>
</feature>
<organism evidence="3">
    <name type="scientific">marine metagenome</name>
    <dbReference type="NCBI Taxonomy" id="408172"/>
    <lineage>
        <taxon>unclassified sequences</taxon>
        <taxon>metagenomes</taxon>
        <taxon>ecological metagenomes</taxon>
    </lineage>
</organism>
<feature type="non-terminal residue" evidence="3">
    <location>
        <position position="1"/>
    </location>
</feature>
<evidence type="ECO:0000256" key="1">
    <source>
        <dbReference type="SAM" id="Phobius"/>
    </source>
</evidence>
<dbReference type="PANTHER" id="PTHR43194">
    <property type="entry name" value="HYDROLASE ALPHA/BETA FOLD FAMILY"/>
    <property type="match status" value="1"/>
</dbReference>